<evidence type="ECO:0000256" key="7">
    <source>
        <dbReference type="ARBA" id="ARBA00022679"/>
    </source>
</evidence>
<dbReference type="EC" id="2.4.1.-" evidence="13"/>
<evidence type="ECO:0000313" key="16">
    <source>
        <dbReference type="Proteomes" id="UP000827284"/>
    </source>
</evidence>
<evidence type="ECO:0000313" key="15">
    <source>
        <dbReference type="EMBL" id="GJJ69753.1"/>
    </source>
</evidence>
<organism evidence="15 16">
    <name type="scientific">Entomortierella parvispora</name>
    <dbReference type="NCBI Taxonomy" id="205924"/>
    <lineage>
        <taxon>Eukaryota</taxon>
        <taxon>Fungi</taxon>
        <taxon>Fungi incertae sedis</taxon>
        <taxon>Mucoromycota</taxon>
        <taxon>Mortierellomycotina</taxon>
        <taxon>Mortierellomycetes</taxon>
        <taxon>Mortierellales</taxon>
        <taxon>Mortierellaceae</taxon>
        <taxon>Entomortierella</taxon>
    </lineage>
</organism>
<keyword evidence="16" id="KW-1185">Reference proteome</keyword>
<evidence type="ECO:0000256" key="5">
    <source>
        <dbReference type="ARBA" id="ARBA00022502"/>
    </source>
</evidence>
<evidence type="ECO:0000256" key="12">
    <source>
        <dbReference type="ARBA" id="ARBA00025399"/>
    </source>
</evidence>
<dbReference type="Pfam" id="PF05007">
    <property type="entry name" value="Mannosyl_trans"/>
    <property type="match status" value="2"/>
</dbReference>
<gene>
    <name evidence="15" type="ORF">EMPS_02101</name>
</gene>
<feature type="transmembrane region" description="Helical" evidence="13">
    <location>
        <begin position="288"/>
        <end position="308"/>
    </location>
</feature>
<evidence type="ECO:0000256" key="14">
    <source>
        <dbReference type="SAM" id="MobiDB-lite"/>
    </source>
</evidence>
<feature type="transmembrane region" description="Helical" evidence="13">
    <location>
        <begin position="315"/>
        <end position="342"/>
    </location>
</feature>
<comment type="pathway">
    <text evidence="2 13">Glycolipid biosynthesis; glycosylphosphatidylinositol-anchor biosynthesis.</text>
</comment>
<dbReference type="Proteomes" id="UP000827284">
    <property type="component" value="Unassembled WGS sequence"/>
</dbReference>
<dbReference type="OrthoDB" id="1741594at2759"/>
<comment type="function">
    <text evidence="12 13">Mannosyltransferase involved in glycosylphosphatidylinositol-anchor biosynthesis. Transfers the first alpha-1,4-mannose to GlcN-acyl-PI during GPI precursor assembly. Required for cell wall integrity.</text>
</comment>
<name>A0A9P3H451_9FUNG</name>
<reference evidence="15" key="2">
    <citation type="journal article" date="2022" name="Microbiol. Resour. Announc.">
        <title>Whole-Genome Sequence of Entomortierella parvispora E1425, a Mucoromycotan Fungus Associated with Burkholderiaceae-Related Endosymbiotic Bacteria.</title>
        <authorList>
            <person name="Herlambang A."/>
            <person name="Guo Y."/>
            <person name="Takashima Y."/>
            <person name="Narisawa K."/>
            <person name="Ohta H."/>
            <person name="Nishizawa T."/>
        </authorList>
    </citation>
    <scope>NUCLEOTIDE SEQUENCE</scope>
    <source>
        <strain evidence="15">E1425</strain>
    </source>
</reference>
<evidence type="ECO:0000256" key="10">
    <source>
        <dbReference type="ARBA" id="ARBA00022989"/>
    </source>
</evidence>
<evidence type="ECO:0000256" key="2">
    <source>
        <dbReference type="ARBA" id="ARBA00004687"/>
    </source>
</evidence>
<evidence type="ECO:0000256" key="8">
    <source>
        <dbReference type="ARBA" id="ARBA00022692"/>
    </source>
</evidence>
<sequence length="456" mass="52191">MLRLPSFDVTFRQLIGASVALHAILLIYGHWQDTHLVVKYTDIDYVVFTDASRYLTQGLSPYRRATYRYTPLLAQMLMPNIYLHESFGKWIFTGANLLIGVLIQKILRLRGMSESRAVKFTALWLLNPMVANISTRGNAESVIGAMVLGSFYLIMKRRIGWGAFFYGLSVHFKTYPIIYSIALLVMLDDNYGAQTGGSTEAVSRGSRQRAEGASGSAKDERSNQSLVVRLAKDAVDFITWRRIQFGLLSGGWFFLITGLMYYFYGYEFLFETYLYHVTRKDHRHNFSFWFYNIYLTFTSPTGTLVGVLTFVPQLALVLAIGCCFGKDIFFCAFLQTFAFVAWNKVCTAQYFMWYIVFLPLLIPCLASNPRMSLRSQGRNMLLGWVVSQALWLSQAYNLEFLGLNTFWNLFLASAFMYATNVWILAELITGAEYEPIFGERGVIRQVWSLLPGNDRQ</sequence>
<dbReference type="GO" id="GO:0006506">
    <property type="term" value="P:GPI anchor biosynthetic process"/>
    <property type="evidence" value="ECO:0007669"/>
    <property type="project" value="UniProtKB-KW"/>
</dbReference>
<keyword evidence="8 13" id="KW-0812">Transmembrane</keyword>
<dbReference type="GO" id="GO:0004376">
    <property type="term" value="F:GPI mannosyltransferase activity"/>
    <property type="evidence" value="ECO:0007669"/>
    <property type="project" value="InterPro"/>
</dbReference>
<feature type="transmembrane region" description="Helical" evidence="13">
    <location>
        <begin position="348"/>
        <end position="366"/>
    </location>
</feature>
<feature type="region of interest" description="Disordered" evidence="14">
    <location>
        <begin position="198"/>
        <end position="218"/>
    </location>
</feature>
<feature type="transmembrane region" description="Helical" evidence="13">
    <location>
        <begin position="12"/>
        <end position="31"/>
    </location>
</feature>
<dbReference type="InterPro" id="IPR007704">
    <property type="entry name" value="PIG-M"/>
</dbReference>
<evidence type="ECO:0000256" key="11">
    <source>
        <dbReference type="ARBA" id="ARBA00023136"/>
    </source>
</evidence>
<evidence type="ECO:0000256" key="9">
    <source>
        <dbReference type="ARBA" id="ARBA00022824"/>
    </source>
</evidence>
<evidence type="ECO:0000256" key="13">
    <source>
        <dbReference type="RuleBase" id="RU365064"/>
    </source>
</evidence>
<keyword evidence="10 13" id="KW-1133">Transmembrane helix</keyword>
<feature type="transmembrane region" description="Helical" evidence="13">
    <location>
        <begin position="245"/>
        <end position="264"/>
    </location>
</feature>
<dbReference type="PANTHER" id="PTHR12886:SF0">
    <property type="entry name" value="GPI MANNOSYLTRANSFERASE 1"/>
    <property type="match status" value="1"/>
</dbReference>
<comment type="subcellular location">
    <subcellularLocation>
        <location evidence="1 13">Endoplasmic reticulum membrane</location>
        <topology evidence="1 13">Multi-pass membrane protein</topology>
    </subcellularLocation>
</comment>
<dbReference type="GO" id="GO:0005789">
    <property type="term" value="C:endoplasmic reticulum membrane"/>
    <property type="evidence" value="ECO:0007669"/>
    <property type="project" value="UniProtKB-SubCell"/>
</dbReference>
<accession>A0A9P3H451</accession>
<keyword evidence="6 13" id="KW-0328">Glycosyltransferase</keyword>
<evidence type="ECO:0000256" key="4">
    <source>
        <dbReference type="ARBA" id="ARBA00013797"/>
    </source>
</evidence>
<protein>
    <recommendedName>
        <fullName evidence="4 13">GPI mannosyltransferase 1</fullName>
        <ecNumber evidence="13">2.4.1.-</ecNumber>
    </recommendedName>
    <alternativeName>
        <fullName evidence="13">GPI mannosyltransferase I</fullName>
    </alternativeName>
</protein>
<feature type="transmembrane region" description="Helical" evidence="13">
    <location>
        <begin position="87"/>
        <end position="107"/>
    </location>
</feature>
<dbReference type="PANTHER" id="PTHR12886">
    <property type="entry name" value="PIG-M MANNOSYLTRANSFERASE"/>
    <property type="match status" value="1"/>
</dbReference>
<evidence type="ECO:0000256" key="6">
    <source>
        <dbReference type="ARBA" id="ARBA00022676"/>
    </source>
</evidence>
<keyword evidence="11 13" id="KW-0472">Membrane</keyword>
<comment type="similarity">
    <text evidence="3 13">Belongs to the PIGM family.</text>
</comment>
<dbReference type="GO" id="GO:0051751">
    <property type="term" value="F:alpha-1,4-mannosyltransferase activity"/>
    <property type="evidence" value="ECO:0007669"/>
    <property type="project" value="InterPro"/>
</dbReference>
<dbReference type="AlphaFoldDB" id="A0A9P3H451"/>
<keyword evidence="7 13" id="KW-0808">Transferase</keyword>
<feature type="transmembrane region" description="Helical" evidence="13">
    <location>
        <begin position="406"/>
        <end position="425"/>
    </location>
</feature>
<keyword evidence="9 13" id="KW-0256">Endoplasmic reticulum</keyword>
<dbReference type="GO" id="GO:1990529">
    <property type="term" value="C:glycosylphosphatidylinositol-mannosyltransferase I complex"/>
    <property type="evidence" value="ECO:0007669"/>
    <property type="project" value="TreeGrafter"/>
</dbReference>
<keyword evidence="5 13" id="KW-0337">GPI-anchor biosynthesis</keyword>
<evidence type="ECO:0000256" key="1">
    <source>
        <dbReference type="ARBA" id="ARBA00004477"/>
    </source>
</evidence>
<evidence type="ECO:0000256" key="3">
    <source>
        <dbReference type="ARBA" id="ARBA00011071"/>
    </source>
</evidence>
<dbReference type="EMBL" id="BQFW01000003">
    <property type="protein sequence ID" value="GJJ69753.1"/>
    <property type="molecule type" value="Genomic_DNA"/>
</dbReference>
<comment type="caution">
    <text evidence="15">The sequence shown here is derived from an EMBL/GenBank/DDBJ whole genome shotgun (WGS) entry which is preliminary data.</text>
</comment>
<reference evidence="15" key="1">
    <citation type="submission" date="2021-11" db="EMBL/GenBank/DDBJ databases">
        <authorList>
            <person name="Herlambang A."/>
            <person name="Guo Y."/>
            <person name="Takashima Y."/>
            <person name="Nishizawa T."/>
        </authorList>
    </citation>
    <scope>NUCLEOTIDE SEQUENCE</scope>
    <source>
        <strain evidence="15">E1425</strain>
    </source>
</reference>
<proteinExistence type="inferred from homology"/>